<name>A0ABQ3KE77_9DEIO</name>
<sequence>MVAGLVAVPDASPIAAALAVCAVEVAVVLTVVAVLVVVSVLCGAVQPASRRVRVKAGTQERIERRVVMIQGSFQRESE</sequence>
<proteinExistence type="predicted"/>
<keyword evidence="1" id="KW-0472">Membrane</keyword>
<reference evidence="3" key="1">
    <citation type="journal article" date="2019" name="Int. J. Syst. Evol. Microbiol.">
        <title>The Global Catalogue of Microorganisms (GCM) 10K type strain sequencing project: providing services to taxonomists for standard genome sequencing and annotation.</title>
        <authorList>
            <consortium name="The Broad Institute Genomics Platform"/>
            <consortium name="The Broad Institute Genome Sequencing Center for Infectious Disease"/>
            <person name="Wu L."/>
            <person name="Ma J."/>
        </authorList>
    </citation>
    <scope>NUCLEOTIDE SEQUENCE [LARGE SCALE GENOMIC DNA]</scope>
    <source>
        <strain evidence="3">CGMCC 1.18439</strain>
    </source>
</reference>
<feature type="transmembrane region" description="Helical" evidence="1">
    <location>
        <begin position="27"/>
        <end position="45"/>
    </location>
</feature>
<organism evidence="2 3">
    <name type="scientific">Deinococcus piscis</name>
    <dbReference type="NCBI Taxonomy" id="394230"/>
    <lineage>
        <taxon>Bacteria</taxon>
        <taxon>Thermotogati</taxon>
        <taxon>Deinococcota</taxon>
        <taxon>Deinococci</taxon>
        <taxon>Deinococcales</taxon>
        <taxon>Deinococcaceae</taxon>
        <taxon>Deinococcus</taxon>
    </lineage>
</organism>
<keyword evidence="1" id="KW-0812">Transmembrane</keyword>
<accession>A0ABQ3KE77</accession>
<dbReference type="EMBL" id="BNAL01000025">
    <property type="protein sequence ID" value="GHG06774.1"/>
    <property type="molecule type" value="Genomic_DNA"/>
</dbReference>
<protein>
    <submittedName>
        <fullName evidence="2">Uncharacterized protein</fullName>
    </submittedName>
</protein>
<keyword evidence="1" id="KW-1133">Transmembrane helix</keyword>
<evidence type="ECO:0000313" key="3">
    <source>
        <dbReference type="Proteomes" id="UP000632154"/>
    </source>
</evidence>
<gene>
    <name evidence="2" type="ORF">GCM10017783_19200</name>
</gene>
<comment type="caution">
    <text evidence="2">The sequence shown here is derived from an EMBL/GenBank/DDBJ whole genome shotgun (WGS) entry which is preliminary data.</text>
</comment>
<dbReference type="Proteomes" id="UP000632154">
    <property type="component" value="Unassembled WGS sequence"/>
</dbReference>
<evidence type="ECO:0000256" key="1">
    <source>
        <dbReference type="SAM" id="Phobius"/>
    </source>
</evidence>
<evidence type="ECO:0000313" key="2">
    <source>
        <dbReference type="EMBL" id="GHG06774.1"/>
    </source>
</evidence>
<keyword evidence="3" id="KW-1185">Reference proteome</keyword>